<sequence length="525" mass="59278">MGNRHFLEPPDLQQQTRLTPTKDKHTIVAHPPSGYFNVTPQRLSVAVQVDIPVREAKHVQKSSVALQVSMPANEKKHFRSVGVNTRIRQTDKASSPVKLPKAKHKITVKVISPVKSESVSSSANTNSYDSISSIEEHLKVPSMGRRNSTEYLCEKKSRFYLGLPEHVYQVVKFIVEVEKIHHVDVLITLKKIRTDDVYARLADDFEMSVTYIHNIFTRSIPIIAGALQELIFWPSSIEIKKRLPIPFRVRYKNVVSIIDCLEIEIEKPSNPIYQAMTWSDYKKCNTLKFLISSTPDGMITFISGAFGGRASDKEIISQSNFLNELPNACAVMADRGFKQIDFMLAKKNCFLVRPPSVEEGQILSKEKINEISDCENGDLKQLKHTCEGCTILASLQACIASLTEAVKALKTEIIELKENRRTIDEISAINKTDEINNDNLKVGEILKYICPGLEIGNIQTFRLGKKSSDVNVSTPIKDILVEKQFDLKGLSETWLTPEMDSKFFNIPNYDFIRCDGETRGAIYNL</sequence>
<evidence type="ECO:0000256" key="2">
    <source>
        <dbReference type="ARBA" id="ARBA00022723"/>
    </source>
</evidence>
<evidence type="ECO:0000313" key="6">
    <source>
        <dbReference type="EMBL" id="KAJ8929138.1"/>
    </source>
</evidence>
<gene>
    <name evidence="6" type="ORF">NQ314_018193</name>
</gene>
<dbReference type="EMBL" id="JANEYF010005110">
    <property type="protein sequence ID" value="KAJ8929138.1"/>
    <property type="molecule type" value="Genomic_DNA"/>
</dbReference>
<accession>A0AAV8WRJ7</accession>
<evidence type="ECO:0000256" key="4">
    <source>
        <dbReference type="SAM" id="MobiDB-lite"/>
    </source>
</evidence>
<keyword evidence="7" id="KW-1185">Reference proteome</keyword>
<dbReference type="Proteomes" id="UP001162156">
    <property type="component" value="Unassembled WGS sequence"/>
</dbReference>
<name>A0AAV8WRJ7_9CUCU</name>
<evidence type="ECO:0000256" key="1">
    <source>
        <dbReference type="ARBA" id="ARBA00001968"/>
    </source>
</evidence>
<dbReference type="InterPro" id="IPR027806">
    <property type="entry name" value="HARBI1_dom"/>
</dbReference>
<comment type="cofactor">
    <cofactor evidence="1">
        <name>a divalent metal cation</name>
        <dbReference type="ChEBI" id="CHEBI:60240"/>
    </cofactor>
</comment>
<dbReference type="AlphaFoldDB" id="A0AAV8WRJ7"/>
<feature type="domain" description="DDE Tnp4" evidence="5">
    <location>
        <begin position="258"/>
        <end position="385"/>
    </location>
</feature>
<dbReference type="PANTHER" id="PTHR23080:SF144">
    <property type="entry name" value="SPINDLE AND KINETOCHORE ASSOCIATED COMPLEX SUBUNIT 3"/>
    <property type="match status" value="1"/>
</dbReference>
<organism evidence="6 7">
    <name type="scientific">Rhamnusium bicolor</name>
    <dbReference type="NCBI Taxonomy" id="1586634"/>
    <lineage>
        <taxon>Eukaryota</taxon>
        <taxon>Metazoa</taxon>
        <taxon>Ecdysozoa</taxon>
        <taxon>Arthropoda</taxon>
        <taxon>Hexapoda</taxon>
        <taxon>Insecta</taxon>
        <taxon>Pterygota</taxon>
        <taxon>Neoptera</taxon>
        <taxon>Endopterygota</taxon>
        <taxon>Coleoptera</taxon>
        <taxon>Polyphaga</taxon>
        <taxon>Cucujiformia</taxon>
        <taxon>Chrysomeloidea</taxon>
        <taxon>Cerambycidae</taxon>
        <taxon>Lepturinae</taxon>
        <taxon>Rhagiini</taxon>
        <taxon>Rhamnusium</taxon>
    </lineage>
</organism>
<protein>
    <recommendedName>
        <fullName evidence="5">DDE Tnp4 domain-containing protein</fullName>
    </recommendedName>
</protein>
<comment type="caution">
    <text evidence="6">The sequence shown here is derived from an EMBL/GenBank/DDBJ whole genome shotgun (WGS) entry which is preliminary data.</text>
</comment>
<keyword evidence="3" id="KW-0175">Coiled coil</keyword>
<proteinExistence type="predicted"/>
<feature type="coiled-coil region" evidence="3">
    <location>
        <begin position="392"/>
        <end position="426"/>
    </location>
</feature>
<dbReference type="PANTHER" id="PTHR23080">
    <property type="entry name" value="THAP DOMAIN PROTEIN"/>
    <property type="match status" value="1"/>
</dbReference>
<feature type="region of interest" description="Disordered" evidence="4">
    <location>
        <begin position="1"/>
        <end position="22"/>
    </location>
</feature>
<reference evidence="6" key="1">
    <citation type="journal article" date="2023" name="Insect Mol. Biol.">
        <title>Genome sequencing provides insights into the evolution of gene families encoding plant cell wall-degrading enzymes in longhorned beetles.</title>
        <authorList>
            <person name="Shin N.R."/>
            <person name="Okamura Y."/>
            <person name="Kirsch R."/>
            <person name="Pauchet Y."/>
        </authorList>
    </citation>
    <scope>NUCLEOTIDE SEQUENCE</scope>
    <source>
        <strain evidence="6">RBIC_L_NR</strain>
    </source>
</reference>
<evidence type="ECO:0000259" key="5">
    <source>
        <dbReference type="Pfam" id="PF13359"/>
    </source>
</evidence>
<dbReference type="GO" id="GO:0046872">
    <property type="term" value="F:metal ion binding"/>
    <property type="evidence" value="ECO:0007669"/>
    <property type="project" value="UniProtKB-KW"/>
</dbReference>
<evidence type="ECO:0000313" key="7">
    <source>
        <dbReference type="Proteomes" id="UP001162156"/>
    </source>
</evidence>
<evidence type="ECO:0000256" key="3">
    <source>
        <dbReference type="SAM" id="Coils"/>
    </source>
</evidence>
<dbReference type="Pfam" id="PF13359">
    <property type="entry name" value="DDE_Tnp_4"/>
    <property type="match status" value="1"/>
</dbReference>
<keyword evidence="2" id="KW-0479">Metal-binding</keyword>